<comment type="caution">
    <text evidence="1">The sequence shown here is derived from an EMBL/GenBank/DDBJ whole genome shotgun (WGS) entry which is preliminary data.</text>
</comment>
<gene>
    <name evidence="1" type="ORF">SDC9_69581</name>
</gene>
<name>A0A644Y4J0_9ZZZZ</name>
<evidence type="ECO:0000313" key="1">
    <source>
        <dbReference type="EMBL" id="MPM23117.1"/>
    </source>
</evidence>
<reference evidence="1" key="1">
    <citation type="submission" date="2019-08" db="EMBL/GenBank/DDBJ databases">
        <authorList>
            <person name="Kucharzyk K."/>
            <person name="Murdoch R.W."/>
            <person name="Higgins S."/>
            <person name="Loffler F."/>
        </authorList>
    </citation>
    <scope>NUCLEOTIDE SEQUENCE</scope>
</reference>
<dbReference type="AlphaFoldDB" id="A0A644Y4J0"/>
<organism evidence="1">
    <name type="scientific">bioreactor metagenome</name>
    <dbReference type="NCBI Taxonomy" id="1076179"/>
    <lineage>
        <taxon>unclassified sequences</taxon>
        <taxon>metagenomes</taxon>
        <taxon>ecological metagenomes</taxon>
    </lineage>
</organism>
<proteinExistence type="predicted"/>
<accession>A0A644Y4J0</accession>
<sequence>MIDLIIATHWDTGKKTNINLVRIDDPSLLYCVGKNSLNEGYFIVWDPANSFGALDYKTYSKIVQEAKRAKLKTPYHVYARYELYQDEKSVDFYKIPDKVLAHLGLNENSDRFNNDVDSDGGEE</sequence>
<protein>
    <submittedName>
        <fullName evidence="1">Uncharacterized protein</fullName>
    </submittedName>
</protein>
<dbReference type="EMBL" id="VSSQ01003959">
    <property type="protein sequence ID" value="MPM23117.1"/>
    <property type="molecule type" value="Genomic_DNA"/>
</dbReference>